<protein>
    <submittedName>
        <fullName evidence="1">Uncharacterized protein</fullName>
    </submittedName>
</protein>
<dbReference type="STRING" id="369401.SAMN05428642_102120"/>
<organism evidence="1 2">
    <name type="scientific">Flaviramulus basaltis</name>
    <dbReference type="NCBI Taxonomy" id="369401"/>
    <lineage>
        <taxon>Bacteria</taxon>
        <taxon>Pseudomonadati</taxon>
        <taxon>Bacteroidota</taxon>
        <taxon>Flavobacteriia</taxon>
        <taxon>Flavobacteriales</taxon>
        <taxon>Flavobacteriaceae</taxon>
        <taxon>Flaviramulus</taxon>
    </lineage>
</organism>
<evidence type="ECO:0000313" key="2">
    <source>
        <dbReference type="Proteomes" id="UP000182544"/>
    </source>
</evidence>
<keyword evidence="2" id="KW-1185">Reference proteome</keyword>
<dbReference type="EMBL" id="FPKV01000002">
    <property type="protein sequence ID" value="SFZ91532.1"/>
    <property type="molecule type" value="Genomic_DNA"/>
</dbReference>
<proteinExistence type="predicted"/>
<name>A0A1K2IGG9_9FLAO</name>
<sequence>MNHLSQNTSFTHTFFVKGSTSILATTTNITTLWGC</sequence>
<gene>
    <name evidence="1" type="ORF">SAMN05428642_102120</name>
</gene>
<dbReference type="AlphaFoldDB" id="A0A1K2IGG9"/>
<dbReference type="Proteomes" id="UP000182544">
    <property type="component" value="Unassembled WGS sequence"/>
</dbReference>
<accession>A0A1K2IGG9</accession>
<reference evidence="1 2" key="1">
    <citation type="submission" date="2016-10" db="EMBL/GenBank/DDBJ databases">
        <authorList>
            <person name="de Groot N.N."/>
        </authorList>
    </citation>
    <scope>NUCLEOTIDE SEQUENCE [LARGE SCALE GENOMIC DNA]</scope>
    <source>
        <strain evidence="1 2">DSM 18180</strain>
    </source>
</reference>
<evidence type="ECO:0000313" key="1">
    <source>
        <dbReference type="EMBL" id="SFZ91532.1"/>
    </source>
</evidence>